<gene>
    <name evidence="1" type="ORF">BSK71_14270</name>
</gene>
<reference evidence="2" key="1">
    <citation type="submission" date="2016-11" db="EMBL/GenBank/DDBJ databases">
        <authorList>
            <person name="Panda P."/>
            <person name="Visnovsky S."/>
            <person name="Pitman A."/>
        </authorList>
    </citation>
    <scope>NUCLEOTIDE SEQUENCE [LARGE SCALE GENOMIC DNA]</scope>
    <source>
        <strain evidence="2">ICMP 9972</strain>
    </source>
</reference>
<proteinExistence type="predicted"/>
<name>A0A1V2R2B7_9GAMM</name>
<evidence type="ECO:0000313" key="1">
    <source>
        <dbReference type="EMBL" id="ONK04780.1"/>
    </source>
</evidence>
<dbReference type="Proteomes" id="UP000189286">
    <property type="component" value="Unassembled WGS sequence"/>
</dbReference>
<comment type="caution">
    <text evidence="1">The sequence shown here is derived from an EMBL/GenBank/DDBJ whole genome shotgun (WGS) entry which is preliminary data.</text>
</comment>
<dbReference type="EMBL" id="MPUJ01000008">
    <property type="protein sequence ID" value="ONK04780.1"/>
    <property type="molecule type" value="Genomic_DNA"/>
</dbReference>
<dbReference type="AlphaFoldDB" id="A0A1V2R2B7"/>
<sequence>MSKRSEILDVNQVISAKYGIIYTELLGWVDLGHASGDDIRSVLSQMELGESKLDKFYHIRYEQNMFVKRKMAGTAKYSLWKIRRGRLLSERHSIALAMMMRTGIAFEGMQDSWPFSWATDSGFSGEDLVSDLLGFYRAIHGKNYLSDLKPVSKSESIKRWDYYGAIGNFKNKGFKPLLFPDPSKSPNARPYLGELPSFMKSVKPYSNFDSGDVVIVNDSDFGVYLNNKRVYGD</sequence>
<evidence type="ECO:0000313" key="2">
    <source>
        <dbReference type="Proteomes" id="UP000189286"/>
    </source>
</evidence>
<organism evidence="1 2">
    <name type="scientific">Pectobacterium actinidiae</name>
    <dbReference type="NCBI Taxonomy" id="1507808"/>
    <lineage>
        <taxon>Bacteria</taxon>
        <taxon>Pseudomonadati</taxon>
        <taxon>Pseudomonadota</taxon>
        <taxon>Gammaproteobacteria</taxon>
        <taxon>Enterobacterales</taxon>
        <taxon>Pectobacteriaceae</taxon>
        <taxon>Pectobacterium</taxon>
    </lineage>
</organism>
<dbReference type="RefSeq" id="WP_039362961.1">
    <property type="nucleotide sequence ID" value="NZ_CP097896.1"/>
</dbReference>
<protein>
    <submittedName>
        <fullName evidence="1">Uncharacterized protein</fullName>
    </submittedName>
</protein>
<accession>A0A1V2R2B7</accession>